<organism evidence="3 4">
    <name type="scientific">Ardenticatena maritima</name>
    <dbReference type="NCBI Taxonomy" id="872965"/>
    <lineage>
        <taxon>Bacteria</taxon>
        <taxon>Bacillati</taxon>
        <taxon>Chloroflexota</taxon>
        <taxon>Ardenticatenia</taxon>
        <taxon>Ardenticatenales</taxon>
        <taxon>Ardenticatenaceae</taxon>
        <taxon>Ardenticatena</taxon>
    </lineage>
</organism>
<evidence type="ECO:0000313" key="3">
    <source>
        <dbReference type="EMBL" id="GAP63725.1"/>
    </source>
</evidence>
<name>A0A0M8K857_9CHLR</name>
<dbReference type="Proteomes" id="UP000037784">
    <property type="component" value="Unassembled WGS sequence"/>
</dbReference>
<sequence>MVRSMARIQSKWKQEKGQSLTEFALSLPLLVVTLVGFVAMSYAFYAWIVMYHATTEGVSYAVRHPNATNQEIIDNGVKPNFVGLVGTPSIVLDRTGNQITITSYYTFNLPTIRIPLLLTNNSITISRPFSMQVTSIGFY</sequence>
<reference evidence="4" key="2">
    <citation type="submission" date="2015-08" db="EMBL/GenBank/DDBJ databases">
        <title>Draft Genome Sequence of a Heterotrophic Facultative Anaerobic Bacterium Ardenticatena maritima Strain 110S.</title>
        <authorList>
            <person name="Kawaichi S."/>
            <person name="Yoshida T."/>
            <person name="Sako Y."/>
            <person name="Nakamura R."/>
        </authorList>
    </citation>
    <scope>NUCLEOTIDE SEQUENCE [LARGE SCALE GENOMIC DNA]</scope>
    <source>
        <strain evidence="4">110S</strain>
    </source>
</reference>
<keyword evidence="1" id="KW-0472">Membrane</keyword>
<dbReference type="InterPro" id="IPR012495">
    <property type="entry name" value="TadE-like_dom"/>
</dbReference>
<dbReference type="Pfam" id="PF07811">
    <property type="entry name" value="TadE"/>
    <property type="match status" value="1"/>
</dbReference>
<reference evidence="3 4" key="1">
    <citation type="journal article" date="2015" name="Genome Announc.">
        <title>Draft Genome Sequence of a Heterotrophic Facultative Anaerobic Thermophilic Bacterium, Ardenticatena maritima Strain 110ST.</title>
        <authorList>
            <person name="Kawaichi S."/>
            <person name="Yoshida T."/>
            <person name="Sako Y."/>
            <person name="Nakamura R."/>
        </authorList>
    </citation>
    <scope>NUCLEOTIDE SEQUENCE [LARGE SCALE GENOMIC DNA]</scope>
    <source>
        <strain evidence="3 4">110S</strain>
    </source>
</reference>
<keyword evidence="1" id="KW-1133">Transmembrane helix</keyword>
<keyword evidence="1" id="KW-0812">Transmembrane</keyword>
<dbReference type="InParanoid" id="A0A0M8K857"/>
<proteinExistence type="predicted"/>
<feature type="transmembrane region" description="Helical" evidence="1">
    <location>
        <begin position="20"/>
        <end position="48"/>
    </location>
</feature>
<evidence type="ECO:0000259" key="2">
    <source>
        <dbReference type="Pfam" id="PF07811"/>
    </source>
</evidence>
<dbReference type="EMBL" id="BBZA01000182">
    <property type="protein sequence ID" value="GAP63725.1"/>
    <property type="molecule type" value="Genomic_DNA"/>
</dbReference>
<keyword evidence="4" id="KW-1185">Reference proteome</keyword>
<accession>A0A0M8K857</accession>
<feature type="domain" description="TadE-like" evidence="2">
    <location>
        <begin position="17"/>
        <end position="58"/>
    </location>
</feature>
<evidence type="ECO:0000256" key="1">
    <source>
        <dbReference type="SAM" id="Phobius"/>
    </source>
</evidence>
<dbReference type="AlphaFoldDB" id="A0A0M8K857"/>
<comment type="caution">
    <text evidence="3">The sequence shown here is derived from an EMBL/GenBank/DDBJ whole genome shotgun (WGS) entry which is preliminary data.</text>
</comment>
<protein>
    <recommendedName>
        <fullName evidence="2">TadE-like domain-containing protein</fullName>
    </recommendedName>
</protein>
<evidence type="ECO:0000313" key="4">
    <source>
        <dbReference type="Proteomes" id="UP000037784"/>
    </source>
</evidence>
<gene>
    <name evidence="3" type="ORF">ARMA_2148</name>
</gene>